<dbReference type="InterPro" id="IPR000169">
    <property type="entry name" value="Pept_cys_AS"/>
</dbReference>
<dbReference type="InterPro" id="IPR013201">
    <property type="entry name" value="Prot_inhib_I29"/>
</dbReference>
<dbReference type="Pfam" id="PF08246">
    <property type="entry name" value="Inhibitor_I29"/>
    <property type="match status" value="1"/>
</dbReference>
<dbReference type="InterPro" id="IPR013128">
    <property type="entry name" value="Peptidase_C1A"/>
</dbReference>
<dbReference type="InterPro" id="IPR038765">
    <property type="entry name" value="Papain-like_cys_pep_sf"/>
</dbReference>
<evidence type="ECO:0000313" key="9">
    <source>
        <dbReference type="EMBL" id="KAG5392937.1"/>
    </source>
</evidence>
<dbReference type="PROSITE" id="PS00139">
    <property type="entry name" value="THIOL_PROTEASE_CYS"/>
    <property type="match status" value="1"/>
</dbReference>
<dbReference type="Pfam" id="PF00112">
    <property type="entry name" value="Peptidase_C1"/>
    <property type="match status" value="1"/>
</dbReference>
<feature type="transmembrane region" description="Helical" evidence="6">
    <location>
        <begin position="48"/>
        <end position="67"/>
    </location>
</feature>
<dbReference type="Proteomes" id="UP000823674">
    <property type="component" value="Chromosome A06"/>
</dbReference>
<dbReference type="PANTHER" id="PTHR12411">
    <property type="entry name" value="CYSTEINE PROTEASE FAMILY C1-RELATED"/>
    <property type="match status" value="1"/>
</dbReference>
<evidence type="ECO:0000313" key="10">
    <source>
        <dbReference type="Proteomes" id="UP000823674"/>
    </source>
</evidence>
<reference evidence="9 10" key="1">
    <citation type="submission" date="2021-03" db="EMBL/GenBank/DDBJ databases">
        <authorList>
            <person name="King G.J."/>
            <person name="Bancroft I."/>
            <person name="Baten A."/>
            <person name="Bloomfield J."/>
            <person name="Borpatragohain P."/>
            <person name="He Z."/>
            <person name="Irish N."/>
            <person name="Irwin J."/>
            <person name="Liu K."/>
            <person name="Mauleon R.P."/>
            <person name="Moore J."/>
            <person name="Morris R."/>
            <person name="Ostergaard L."/>
            <person name="Wang B."/>
            <person name="Wells R."/>
        </authorList>
    </citation>
    <scope>NUCLEOTIDE SEQUENCE [LARGE SCALE GENOMIC DNA]</scope>
    <source>
        <strain evidence="9">R-o-18</strain>
        <tissue evidence="9">Leaf</tissue>
    </source>
</reference>
<dbReference type="EMBL" id="JADBGQ010000006">
    <property type="protein sequence ID" value="KAG5392937.1"/>
    <property type="molecule type" value="Genomic_DNA"/>
</dbReference>
<dbReference type="SMART" id="SM00848">
    <property type="entry name" value="Inhibitor_I29"/>
    <property type="match status" value="1"/>
</dbReference>
<dbReference type="InterPro" id="IPR000668">
    <property type="entry name" value="Peptidase_C1A_C"/>
</dbReference>
<evidence type="ECO:0000256" key="2">
    <source>
        <dbReference type="ARBA" id="ARBA00022670"/>
    </source>
</evidence>
<evidence type="ECO:0000256" key="4">
    <source>
        <dbReference type="ARBA" id="ARBA00022807"/>
    </source>
</evidence>
<keyword evidence="10" id="KW-1185">Reference proteome</keyword>
<evidence type="ECO:0000256" key="3">
    <source>
        <dbReference type="ARBA" id="ARBA00022801"/>
    </source>
</evidence>
<dbReference type="SUPFAM" id="SSF54001">
    <property type="entry name" value="Cysteine proteinases"/>
    <property type="match status" value="1"/>
</dbReference>
<keyword evidence="4" id="KW-0788">Thiol protease</keyword>
<keyword evidence="3" id="KW-0378">Hydrolase</keyword>
<organism evidence="9 10">
    <name type="scientific">Brassica rapa subsp. trilocularis</name>
    <dbReference type="NCBI Taxonomy" id="1813537"/>
    <lineage>
        <taxon>Eukaryota</taxon>
        <taxon>Viridiplantae</taxon>
        <taxon>Streptophyta</taxon>
        <taxon>Embryophyta</taxon>
        <taxon>Tracheophyta</taxon>
        <taxon>Spermatophyta</taxon>
        <taxon>Magnoliopsida</taxon>
        <taxon>eudicotyledons</taxon>
        <taxon>Gunneridae</taxon>
        <taxon>Pentapetalae</taxon>
        <taxon>rosids</taxon>
        <taxon>malvids</taxon>
        <taxon>Brassicales</taxon>
        <taxon>Brassicaceae</taxon>
        <taxon>Brassiceae</taxon>
        <taxon>Brassica</taxon>
    </lineage>
</organism>
<dbReference type="SMART" id="SM00645">
    <property type="entry name" value="Pept_C1"/>
    <property type="match status" value="1"/>
</dbReference>
<keyword evidence="2" id="KW-0645">Protease</keyword>
<keyword evidence="5" id="KW-1015">Disulfide bond</keyword>
<name>A0ABQ7M2W2_BRACM</name>
<dbReference type="PROSITE" id="PS00640">
    <property type="entry name" value="THIOL_PROTEASE_ASN"/>
    <property type="match status" value="1"/>
</dbReference>
<evidence type="ECO:0000259" key="8">
    <source>
        <dbReference type="SMART" id="SM00848"/>
    </source>
</evidence>
<keyword evidence="6" id="KW-1133">Transmembrane helix</keyword>
<evidence type="ECO:0000259" key="7">
    <source>
        <dbReference type="SMART" id="SM00645"/>
    </source>
</evidence>
<dbReference type="Gene3D" id="3.90.70.10">
    <property type="entry name" value="Cysteine proteinases"/>
    <property type="match status" value="1"/>
</dbReference>
<keyword evidence="6" id="KW-0812">Transmembrane</keyword>
<evidence type="ECO:0000256" key="5">
    <source>
        <dbReference type="ARBA" id="ARBA00023157"/>
    </source>
</evidence>
<proteinExistence type="inferred from homology"/>
<gene>
    <name evidence="9" type="primary">A06p020420.1_BraROA</name>
    <name evidence="9" type="ORF">IGI04_022900</name>
</gene>
<sequence length="392" mass="43749">MHRICTSLHTLIYNLYITPRYHSFLATKSYKPKHLYQNISYFSLSKRMASIVFLIMSIVLSYITSGATSRGGVFKASAIEKHVQWMSRFHRVYSDNSEQASRFEIFKKNLEFIETFNMNTNITFKLDVNQFSDLTDKEFRAKYMGLVVPEGTNEVSETDKTMSFRYENVSETGESLDWRQEGAVTSIKNQGQCGCCWAFSAVAAVEGITKIAKGDLVSLSEQQLVDCSRDFNNGCNGGIMSKAFEYIINNQGITTEDNYPYQESQGTCSSATQVTDFIAATISGYETVPSDDEEALLKAVSKQPVSVAIAGSGAAFMQYSGGIFDGEYCGTHQTHAVTIVGYGISEEGTKYWLLKNSWGENWGENGYMRIKRDVDAPEGTCGLAHFAYYPLA</sequence>
<evidence type="ECO:0000256" key="1">
    <source>
        <dbReference type="ARBA" id="ARBA00008455"/>
    </source>
</evidence>
<dbReference type="PRINTS" id="PR00705">
    <property type="entry name" value="PAPAIN"/>
</dbReference>
<feature type="domain" description="Cathepsin propeptide inhibitor" evidence="8">
    <location>
        <begin position="82"/>
        <end position="139"/>
    </location>
</feature>
<dbReference type="CDD" id="cd02248">
    <property type="entry name" value="Peptidase_C1A"/>
    <property type="match status" value="1"/>
</dbReference>
<feature type="domain" description="Peptidase C1A papain C-terminal" evidence="7">
    <location>
        <begin position="172"/>
        <end position="391"/>
    </location>
</feature>
<protein>
    <submittedName>
        <fullName evidence="9">Uncharacterized protein</fullName>
    </submittedName>
</protein>
<comment type="similarity">
    <text evidence="1">Belongs to the peptidase C1 family.</text>
</comment>
<comment type="caution">
    <text evidence="9">The sequence shown here is derived from an EMBL/GenBank/DDBJ whole genome shotgun (WGS) entry which is preliminary data.</text>
</comment>
<dbReference type="InterPro" id="IPR039417">
    <property type="entry name" value="Peptidase_C1A_papain-like"/>
</dbReference>
<dbReference type="InterPro" id="IPR025661">
    <property type="entry name" value="Pept_asp_AS"/>
</dbReference>
<evidence type="ECO:0000256" key="6">
    <source>
        <dbReference type="SAM" id="Phobius"/>
    </source>
</evidence>
<keyword evidence="6" id="KW-0472">Membrane</keyword>
<accession>A0ABQ7M2W2</accession>